<evidence type="ECO:0000313" key="1">
    <source>
        <dbReference type="EMBL" id="KAF6807988.1"/>
    </source>
</evidence>
<comment type="caution">
    <text evidence="1">The sequence shown here is derived from an EMBL/GenBank/DDBJ whole genome shotgun (WGS) entry which is preliminary data.</text>
</comment>
<protein>
    <submittedName>
        <fullName evidence="1">Uncharacterized protein</fullName>
    </submittedName>
</protein>
<organism evidence="1 2">
    <name type="scientific">Colletotrichum sojae</name>
    <dbReference type="NCBI Taxonomy" id="2175907"/>
    <lineage>
        <taxon>Eukaryota</taxon>
        <taxon>Fungi</taxon>
        <taxon>Dikarya</taxon>
        <taxon>Ascomycota</taxon>
        <taxon>Pezizomycotina</taxon>
        <taxon>Sordariomycetes</taxon>
        <taxon>Hypocreomycetidae</taxon>
        <taxon>Glomerellales</taxon>
        <taxon>Glomerellaceae</taxon>
        <taxon>Colletotrichum</taxon>
        <taxon>Colletotrichum orchidearum species complex</taxon>
    </lineage>
</organism>
<dbReference type="EMBL" id="WIGN01000126">
    <property type="protein sequence ID" value="KAF6807988.1"/>
    <property type="molecule type" value="Genomic_DNA"/>
</dbReference>
<gene>
    <name evidence="1" type="ORF">CSOJ01_07838</name>
</gene>
<dbReference type="Proteomes" id="UP000652219">
    <property type="component" value="Unassembled WGS sequence"/>
</dbReference>
<proteinExistence type="predicted"/>
<name>A0A8H6J801_9PEZI</name>
<sequence length="80" mass="8183">MTGNPGSVHDLPPVHTLTQSSGTLGVFVVLSQLQILTTAGRQPSWETAATAAGRTALASCVGRGAESDLQLTHAATHDAF</sequence>
<keyword evidence="2" id="KW-1185">Reference proteome</keyword>
<evidence type="ECO:0000313" key="2">
    <source>
        <dbReference type="Proteomes" id="UP000652219"/>
    </source>
</evidence>
<dbReference type="AlphaFoldDB" id="A0A8H6J801"/>
<accession>A0A8H6J801</accession>
<reference evidence="1 2" key="1">
    <citation type="journal article" date="2020" name="Phytopathology">
        <title>Genome Sequence Resources of Colletotrichum truncatum, C. plurivorum, C. musicola, and C. sojae: Four Species Pathogenic to Soybean (Glycine max).</title>
        <authorList>
            <person name="Rogerio F."/>
            <person name="Boufleur T.R."/>
            <person name="Ciampi-Guillardi M."/>
            <person name="Sukno S.A."/>
            <person name="Thon M.R."/>
            <person name="Massola Junior N.S."/>
            <person name="Baroncelli R."/>
        </authorList>
    </citation>
    <scope>NUCLEOTIDE SEQUENCE [LARGE SCALE GENOMIC DNA]</scope>
    <source>
        <strain evidence="1 2">LFN0009</strain>
    </source>
</reference>